<sequence>MDLTIAKILYQAALFVLIANPRQINHFTMSHLVTNNYCTSVDWNKSNNFAVNIR</sequence>
<comment type="caution">
    <text evidence="1">The sequence shown here is derived from an EMBL/GenBank/DDBJ whole genome shotgun (WGS) entry which is preliminary data.</text>
</comment>
<evidence type="ECO:0000313" key="2">
    <source>
        <dbReference type="Proteomes" id="UP000050700"/>
    </source>
</evidence>
<dbReference type="Proteomes" id="UP000050700">
    <property type="component" value="Unassembled WGS sequence"/>
</dbReference>
<protein>
    <submittedName>
        <fullName evidence="1">Uncharacterized protein</fullName>
    </submittedName>
</protein>
<dbReference type="EMBL" id="JMQP01000002">
    <property type="protein sequence ID" value="KIS35169.1"/>
    <property type="molecule type" value="Genomic_DNA"/>
</dbReference>
<dbReference type="AlphaFoldDB" id="A0A158SWC5"/>
<gene>
    <name evidence="1" type="ORF">NTHI1209_00772</name>
</gene>
<organism evidence="1 2">
    <name type="scientific">Haemophilus influenzae</name>
    <dbReference type="NCBI Taxonomy" id="727"/>
    <lineage>
        <taxon>Bacteria</taxon>
        <taxon>Pseudomonadati</taxon>
        <taxon>Pseudomonadota</taxon>
        <taxon>Gammaproteobacteria</taxon>
        <taxon>Pasteurellales</taxon>
        <taxon>Pasteurellaceae</taxon>
        <taxon>Haemophilus</taxon>
    </lineage>
</organism>
<accession>A0A158SWC5</accession>
<name>A0A158SWC5_HAEIF</name>
<reference evidence="1 2" key="1">
    <citation type="submission" date="2014-05" db="EMBL/GenBank/DDBJ databases">
        <title>Methylome analysis of the phasevarions of Haemophilus influenzae.</title>
        <authorList>
            <person name="Atack J.M."/>
            <person name="Fox K.L."/>
            <person name="Power P.M."/>
            <person name="Clark T."/>
            <person name="Jurcisek J."/>
            <person name="Korlach J."/>
            <person name="Bakaletz L.O."/>
            <person name="Jennings M.P."/>
        </authorList>
    </citation>
    <scope>NUCLEOTIDE SEQUENCE [LARGE SCALE GENOMIC DNA]</scope>
    <source>
        <strain evidence="1 2">1209</strain>
    </source>
</reference>
<proteinExistence type="predicted"/>
<evidence type="ECO:0000313" key="1">
    <source>
        <dbReference type="EMBL" id="KIS35169.1"/>
    </source>
</evidence>
<dbReference type="PATRIC" id="fig|727.582.peg.706"/>